<dbReference type="AlphaFoldDB" id="A0A9D4BNV6"/>
<reference evidence="2" key="1">
    <citation type="journal article" date="2019" name="bioRxiv">
        <title>The Genome of the Zebra Mussel, Dreissena polymorpha: A Resource for Invasive Species Research.</title>
        <authorList>
            <person name="McCartney M.A."/>
            <person name="Auch B."/>
            <person name="Kono T."/>
            <person name="Mallez S."/>
            <person name="Zhang Y."/>
            <person name="Obille A."/>
            <person name="Becker A."/>
            <person name="Abrahante J.E."/>
            <person name="Garbe J."/>
            <person name="Badalamenti J.P."/>
            <person name="Herman A."/>
            <person name="Mangelson H."/>
            <person name="Liachko I."/>
            <person name="Sullivan S."/>
            <person name="Sone E.D."/>
            <person name="Koren S."/>
            <person name="Silverstein K.A.T."/>
            <person name="Beckman K.B."/>
            <person name="Gohl D.M."/>
        </authorList>
    </citation>
    <scope>NUCLEOTIDE SEQUENCE</scope>
    <source>
        <strain evidence="2">Duluth1</strain>
        <tissue evidence="2">Whole animal</tissue>
    </source>
</reference>
<dbReference type="Gene3D" id="2.30.30.140">
    <property type="match status" value="1"/>
</dbReference>
<reference evidence="2" key="2">
    <citation type="submission" date="2020-11" db="EMBL/GenBank/DDBJ databases">
        <authorList>
            <person name="McCartney M.A."/>
            <person name="Auch B."/>
            <person name="Kono T."/>
            <person name="Mallez S."/>
            <person name="Becker A."/>
            <person name="Gohl D.M."/>
            <person name="Silverstein K.A.T."/>
            <person name="Koren S."/>
            <person name="Bechman K.B."/>
            <person name="Herman A."/>
            <person name="Abrahante J.E."/>
            <person name="Garbe J."/>
        </authorList>
    </citation>
    <scope>NUCLEOTIDE SEQUENCE</scope>
    <source>
        <strain evidence="2">Duluth1</strain>
        <tissue evidence="2">Whole animal</tissue>
    </source>
</reference>
<sequence>MQEQQVTPVEVSENAIRNAKTAENNVIKICENKMQEQQVTPVEVSENAECNAKSAEDNAIKVGEKKENGDKENRTEHEASDIIHGLKVGDFVAAWYEGSVYVGKVLEIDKVDQDCKVTFMEKANEECYRWPKSVDIIWVKNEDIIMKLETPKSTRRSKRLFSIRDNERNIING</sequence>
<dbReference type="EMBL" id="JAIWYP010000015">
    <property type="protein sequence ID" value="KAH3701671.1"/>
    <property type="molecule type" value="Genomic_DNA"/>
</dbReference>
<proteinExistence type="predicted"/>
<dbReference type="Proteomes" id="UP000828390">
    <property type="component" value="Unassembled WGS sequence"/>
</dbReference>
<evidence type="ECO:0000256" key="1">
    <source>
        <dbReference type="SAM" id="MobiDB-lite"/>
    </source>
</evidence>
<organism evidence="2 3">
    <name type="scientific">Dreissena polymorpha</name>
    <name type="common">Zebra mussel</name>
    <name type="synonym">Mytilus polymorpha</name>
    <dbReference type="NCBI Taxonomy" id="45954"/>
    <lineage>
        <taxon>Eukaryota</taxon>
        <taxon>Metazoa</taxon>
        <taxon>Spiralia</taxon>
        <taxon>Lophotrochozoa</taxon>
        <taxon>Mollusca</taxon>
        <taxon>Bivalvia</taxon>
        <taxon>Autobranchia</taxon>
        <taxon>Heteroconchia</taxon>
        <taxon>Euheterodonta</taxon>
        <taxon>Imparidentia</taxon>
        <taxon>Neoheterodontei</taxon>
        <taxon>Myida</taxon>
        <taxon>Dreissenoidea</taxon>
        <taxon>Dreissenidae</taxon>
        <taxon>Dreissena</taxon>
    </lineage>
</organism>
<feature type="compositionally biased region" description="Basic and acidic residues" evidence="1">
    <location>
        <begin position="54"/>
        <end position="77"/>
    </location>
</feature>
<keyword evidence="3" id="KW-1185">Reference proteome</keyword>
<evidence type="ECO:0000313" key="3">
    <source>
        <dbReference type="Proteomes" id="UP000828390"/>
    </source>
</evidence>
<protein>
    <submittedName>
        <fullName evidence="2">Uncharacterized protein</fullName>
    </submittedName>
</protein>
<feature type="region of interest" description="Disordered" evidence="1">
    <location>
        <begin position="44"/>
        <end position="77"/>
    </location>
</feature>
<evidence type="ECO:0000313" key="2">
    <source>
        <dbReference type="EMBL" id="KAH3701671.1"/>
    </source>
</evidence>
<gene>
    <name evidence="2" type="ORF">DPMN_076662</name>
</gene>
<name>A0A9D4BNV6_DREPO</name>
<accession>A0A9D4BNV6</accession>
<comment type="caution">
    <text evidence="2">The sequence shown here is derived from an EMBL/GenBank/DDBJ whole genome shotgun (WGS) entry which is preliminary data.</text>
</comment>